<dbReference type="SMART" id="SM00338">
    <property type="entry name" value="BRLZ"/>
    <property type="match status" value="1"/>
</dbReference>
<feature type="region of interest" description="Disordered" evidence="2">
    <location>
        <begin position="494"/>
        <end position="519"/>
    </location>
</feature>
<keyword evidence="5" id="KW-1185">Reference proteome</keyword>
<gene>
    <name evidence="4" type="ORF">PPENT_87.1.T1110117</name>
</gene>
<protein>
    <recommendedName>
        <fullName evidence="3">BZIP domain-containing protein</fullName>
    </recommendedName>
</protein>
<sequence>MSDFFMPNRSEISQQNYSGLGSLQDILSSSFSRIQQDNQSFGGSLIHNSGFLVQPEQYCCSFGLEEGVTPIQIYEFYESQIQMPFFFKSSQDIEMQYEEIGVDNLNLQVNLLQDSKEYKNPLQDNEIRNSEPSSKEFNNKIKFGKLINSQFKSEIKQVANQNMVLENKNHFNVNQTKCFYTNKITQLVQQQKQMDFEMNTLPKLSKNKSKQQRKLSNISRYQYDVSSHEIQSFQMTPDGNMDSIQKKLAKNRESARNSRARKKLYYELMEIKMKQLQDEVKRLKENNCYQTYDNQFCNKNTENFQTFLDQQQLLFDKLENCIFNNQDKFEISMILDDLRQLTNKNNQNRNDAVRQYFDSIIEVCLPIQTKYLIYSVEQNKDFFALQSDDYTEWMKETFKKTKIQQDQIIEVKRMESKLQSIRNNISDSIQKIKDQLKLIQSETTQVDQIWEQLKEFLTPIQLGACILAIRQNSFRQELQTSSLFIQLNNSQMREEDKNIQQTNQSPLPNNNQLIKKSIQ</sequence>
<dbReference type="GO" id="GO:0003700">
    <property type="term" value="F:DNA-binding transcription factor activity"/>
    <property type="evidence" value="ECO:0007669"/>
    <property type="project" value="InterPro"/>
</dbReference>
<evidence type="ECO:0000256" key="1">
    <source>
        <dbReference type="SAM" id="Coils"/>
    </source>
</evidence>
<feature type="coiled-coil region" evidence="1">
    <location>
        <begin position="411"/>
        <end position="442"/>
    </location>
</feature>
<dbReference type="AlphaFoldDB" id="A0A8S1X1P6"/>
<dbReference type="PROSITE" id="PS00036">
    <property type="entry name" value="BZIP_BASIC"/>
    <property type="match status" value="1"/>
</dbReference>
<dbReference type="Pfam" id="PF00170">
    <property type="entry name" value="bZIP_1"/>
    <property type="match status" value="1"/>
</dbReference>
<evidence type="ECO:0000313" key="4">
    <source>
        <dbReference type="EMBL" id="CAD8196094.1"/>
    </source>
</evidence>
<dbReference type="OrthoDB" id="425490at2759"/>
<dbReference type="InterPro" id="IPR004827">
    <property type="entry name" value="bZIP"/>
</dbReference>
<proteinExistence type="predicted"/>
<dbReference type="EMBL" id="CAJJDO010000111">
    <property type="protein sequence ID" value="CAD8196094.1"/>
    <property type="molecule type" value="Genomic_DNA"/>
</dbReference>
<dbReference type="CDD" id="cd14811">
    <property type="entry name" value="bZIP_u2"/>
    <property type="match status" value="1"/>
</dbReference>
<evidence type="ECO:0000256" key="2">
    <source>
        <dbReference type="SAM" id="MobiDB-lite"/>
    </source>
</evidence>
<keyword evidence="1" id="KW-0175">Coiled coil</keyword>
<dbReference type="Proteomes" id="UP000689195">
    <property type="component" value="Unassembled WGS sequence"/>
</dbReference>
<feature type="domain" description="BZIP" evidence="3">
    <location>
        <begin position="246"/>
        <end position="261"/>
    </location>
</feature>
<evidence type="ECO:0000313" key="5">
    <source>
        <dbReference type="Proteomes" id="UP000689195"/>
    </source>
</evidence>
<feature type="compositionally biased region" description="Polar residues" evidence="2">
    <location>
        <begin position="499"/>
        <end position="519"/>
    </location>
</feature>
<comment type="caution">
    <text evidence="4">The sequence shown here is derived from an EMBL/GenBank/DDBJ whole genome shotgun (WGS) entry which is preliminary data.</text>
</comment>
<name>A0A8S1X1P6_9CILI</name>
<evidence type="ECO:0000259" key="3">
    <source>
        <dbReference type="PROSITE" id="PS00036"/>
    </source>
</evidence>
<reference evidence="4" key="1">
    <citation type="submission" date="2021-01" db="EMBL/GenBank/DDBJ databases">
        <authorList>
            <consortium name="Genoscope - CEA"/>
            <person name="William W."/>
        </authorList>
    </citation>
    <scope>NUCLEOTIDE SEQUENCE</scope>
</reference>
<organism evidence="4 5">
    <name type="scientific">Paramecium pentaurelia</name>
    <dbReference type="NCBI Taxonomy" id="43138"/>
    <lineage>
        <taxon>Eukaryota</taxon>
        <taxon>Sar</taxon>
        <taxon>Alveolata</taxon>
        <taxon>Ciliophora</taxon>
        <taxon>Intramacronucleata</taxon>
        <taxon>Oligohymenophorea</taxon>
        <taxon>Peniculida</taxon>
        <taxon>Parameciidae</taxon>
        <taxon>Paramecium</taxon>
    </lineage>
</organism>
<accession>A0A8S1X1P6</accession>